<reference evidence="8 10" key="1">
    <citation type="submission" date="2024-03" db="EMBL/GenBank/DDBJ databases">
        <authorList>
            <person name="Martinez-Hernandez J."/>
        </authorList>
    </citation>
    <scope>NUCLEOTIDE SEQUENCE [LARGE SCALE GENOMIC DNA]</scope>
</reference>
<dbReference type="PROSITE" id="PS50157">
    <property type="entry name" value="ZINC_FINGER_C2H2_2"/>
    <property type="match status" value="1"/>
</dbReference>
<accession>A0AAV1XWB4</accession>
<dbReference type="Gene3D" id="3.30.160.60">
    <property type="entry name" value="Classic Zinc Finger"/>
    <property type="match status" value="1"/>
</dbReference>
<keyword evidence="3 6" id="KW-0863">Zinc-finger</keyword>
<dbReference type="PANTHER" id="PTHR47287:SF15">
    <property type="entry name" value="ZINC FINGER PROTEIN 3-LIKE"/>
    <property type="match status" value="1"/>
</dbReference>
<dbReference type="PROSITE" id="PS00028">
    <property type="entry name" value="ZINC_FINGER_C2H2_1"/>
    <property type="match status" value="1"/>
</dbReference>
<keyword evidence="5" id="KW-0539">Nucleus</keyword>
<keyword evidence="4" id="KW-0862">Zinc</keyword>
<evidence type="ECO:0000256" key="6">
    <source>
        <dbReference type="PROSITE-ProRule" id="PRU00042"/>
    </source>
</evidence>
<evidence type="ECO:0000256" key="1">
    <source>
        <dbReference type="ARBA" id="ARBA00004123"/>
    </source>
</evidence>
<organism evidence="8 10">
    <name type="scientific">Lupinus luteus</name>
    <name type="common">European yellow lupine</name>
    <dbReference type="NCBI Taxonomy" id="3873"/>
    <lineage>
        <taxon>Eukaryota</taxon>
        <taxon>Viridiplantae</taxon>
        <taxon>Streptophyta</taxon>
        <taxon>Embryophyta</taxon>
        <taxon>Tracheophyta</taxon>
        <taxon>Spermatophyta</taxon>
        <taxon>Magnoliopsida</taxon>
        <taxon>eudicotyledons</taxon>
        <taxon>Gunneridae</taxon>
        <taxon>Pentapetalae</taxon>
        <taxon>rosids</taxon>
        <taxon>fabids</taxon>
        <taxon>Fabales</taxon>
        <taxon>Fabaceae</taxon>
        <taxon>Papilionoideae</taxon>
        <taxon>50 kb inversion clade</taxon>
        <taxon>genistoids sensu lato</taxon>
        <taxon>core genistoids</taxon>
        <taxon>Genisteae</taxon>
        <taxon>Lupinus</taxon>
    </lineage>
</organism>
<dbReference type="GO" id="GO:0008270">
    <property type="term" value="F:zinc ion binding"/>
    <property type="evidence" value="ECO:0007669"/>
    <property type="project" value="UniProtKB-KW"/>
</dbReference>
<evidence type="ECO:0000313" key="8">
    <source>
        <dbReference type="EMBL" id="CAL0326045.1"/>
    </source>
</evidence>
<proteinExistence type="predicted"/>
<comment type="subcellular location">
    <subcellularLocation>
        <location evidence="1">Nucleus</location>
    </subcellularLocation>
</comment>
<evidence type="ECO:0000259" key="7">
    <source>
        <dbReference type="PROSITE" id="PS50157"/>
    </source>
</evidence>
<evidence type="ECO:0000256" key="3">
    <source>
        <dbReference type="ARBA" id="ARBA00022771"/>
    </source>
</evidence>
<gene>
    <name evidence="8" type="ORF">LLUT_LOCUS27105</name>
    <name evidence="9" type="ORF">LLUT_LOCUS27107</name>
</gene>
<name>A0AAV1XWB4_LUPLU</name>
<evidence type="ECO:0000256" key="4">
    <source>
        <dbReference type="ARBA" id="ARBA00022833"/>
    </source>
</evidence>
<dbReference type="SUPFAM" id="SSF57667">
    <property type="entry name" value="beta-beta-alpha zinc fingers"/>
    <property type="match status" value="1"/>
</dbReference>
<dbReference type="EMBL" id="CAXHTB010000019">
    <property type="protein sequence ID" value="CAL0326047.1"/>
    <property type="molecule type" value="Genomic_DNA"/>
</dbReference>
<dbReference type="GO" id="GO:0009788">
    <property type="term" value="P:negative regulation of abscisic acid-activated signaling pathway"/>
    <property type="evidence" value="ECO:0007669"/>
    <property type="project" value="InterPro"/>
</dbReference>
<dbReference type="InterPro" id="IPR044246">
    <property type="entry name" value="ZFP3-like"/>
</dbReference>
<protein>
    <recommendedName>
        <fullName evidence="7">C2H2-type domain-containing protein</fullName>
    </recommendedName>
</protein>
<dbReference type="EMBL" id="CAXHTB010000019">
    <property type="protein sequence ID" value="CAL0326045.1"/>
    <property type="molecule type" value="Genomic_DNA"/>
</dbReference>
<comment type="caution">
    <text evidence="8">The sequence shown here is derived from an EMBL/GenBank/DDBJ whole genome shotgun (WGS) entry which is preliminary data.</text>
</comment>
<dbReference type="Proteomes" id="UP001497480">
    <property type="component" value="Unassembled WGS sequence"/>
</dbReference>
<evidence type="ECO:0000256" key="2">
    <source>
        <dbReference type="ARBA" id="ARBA00022723"/>
    </source>
</evidence>
<dbReference type="PANTHER" id="PTHR47287">
    <property type="entry name" value="C2H2 AND C2HC ZINC FINGERS SUPERFAMILY PROTEIN"/>
    <property type="match status" value="1"/>
</dbReference>
<sequence>MASKSSKKAQGVMEDGERRYSCRFCNKKFFAKQALGGHQNAHKNERATFKRRNILNMASTYIDSHPNLHSCYYPRFAYKGNQMLGVHPQSLIHKNANFFMFKGIPQSSRLEPKIDENFGEAQYSSRRGELNFMHLLGVPQCEGPKAPLESSLCDDENFGQDNSSLRRLESNSIEELDLTLKL</sequence>
<dbReference type="InterPro" id="IPR036236">
    <property type="entry name" value="Znf_C2H2_sf"/>
</dbReference>
<dbReference type="InterPro" id="IPR013087">
    <property type="entry name" value="Znf_C2H2_type"/>
</dbReference>
<feature type="domain" description="C2H2-type" evidence="7">
    <location>
        <begin position="20"/>
        <end position="47"/>
    </location>
</feature>
<evidence type="ECO:0000313" key="9">
    <source>
        <dbReference type="EMBL" id="CAL0326047.1"/>
    </source>
</evidence>
<keyword evidence="2" id="KW-0479">Metal-binding</keyword>
<evidence type="ECO:0000256" key="5">
    <source>
        <dbReference type="ARBA" id="ARBA00023242"/>
    </source>
</evidence>
<keyword evidence="10" id="KW-1185">Reference proteome</keyword>
<evidence type="ECO:0000313" key="10">
    <source>
        <dbReference type="Proteomes" id="UP001497480"/>
    </source>
</evidence>
<dbReference type="GO" id="GO:0005634">
    <property type="term" value="C:nucleus"/>
    <property type="evidence" value="ECO:0007669"/>
    <property type="project" value="UniProtKB-SubCell"/>
</dbReference>
<dbReference type="AlphaFoldDB" id="A0AAV1XWB4"/>